<keyword evidence="1" id="KW-1133">Transmembrane helix</keyword>
<name>A0A917WEG5_9RHOB</name>
<dbReference type="AlphaFoldDB" id="A0A917WEG5"/>
<protein>
    <submittedName>
        <fullName evidence="2">Uncharacterized protein</fullName>
    </submittedName>
</protein>
<organism evidence="2 3">
    <name type="scientific">Pseudooceanicola nanhaiensis</name>
    <dbReference type="NCBI Taxonomy" id="375761"/>
    <lineage>
        <taxon>Bacteria</taxon>
        <taxon>Pseudomonadati</taxon>
        <taxon>Pseudomonadota</taxon>
        <taxon>Alphaproteobacteria</taxon>
        <taxon>Rhodobacterales</taxon>
        <taxon>Paracoccaceae</taxon>
        <taxon>Pseudooceanicola</taxon>
    </lineage>
</organism>
<keyword evidence="1" id="KW-0812">Transmembrane</keyword>
<evidence type="ECO:0000313" key="2">
    <source>
        <dbReference type="EMBL" id="GGL95616.1"/>
    </source>
</evidence>
<evidence type="ECO:0000256" key="1">
    <source>
        <dbReference type="SAM" id="Phobius"/>
    </source>
</evidence>
<comment type="caution">
    <text evidence="2">The sequence shown here is derived from an EMBL/GenBank/DDBJ whole genome shotgun (WGS) entry which is preliminary data.</text>
</comment>
<keyword evidence="3" id="KW-1185">Reference proteome</keyword>
<accession>A0A917WEG5</accession>
<sequence>MAELDIAAKARRLEELLDRGFGTGEKGLRHALRKAGRRLPRRMRRAGGAVADADYMAGHPKLFWQIDRKRVAREAEILEDYLKSVNPNKRRVDLLLSILRSLAVNFLILGLLIYALARWRGWI</sequence>
<proteinExistence type="predicted"/>
<reference evidence="2" key="1">
    <citation type="journal article" date="2014" name="Int. J. Syst. Evol. Microbiol.">
        <title>Complete genome sequence of Corynebacterium casei LMG S-19264T (=DSM 44701T), isolated from a smear-ripened cheese.</title>
        <authorList>
            <consortium name="US DOE Joint Genome Institute (JGI-PGF)"/>
            <person name="Walter F."/>
            <person name="Albersmeier A."/>
            <person name="Kalinowski J."/>
            <person name="Ruckert C."/>
        </authorList>
    </citation>
    <scope>NUCLEOTIDE SEQUENCE</scope>
    <source>
        <strain evidence="2">CGMCC 1.6293</strain>
    </source>
</reference>
<gene>
    <name evidence="2" type="ORF">GCM10011534_17140</name>
</gene>
<feature type="transmembrane region" description="Helical" evidence="1">
    <location>
        <begin position="94"/>
        <end position="117"/>
    </location>
</feature>
<keyword evidence="1" id="KW-0472">Membrane</keyword>
<dbReference type="RefSeq" id="WP_051630454.1">
    <property type="nucleotide sequence ID" value="NZ_BMLF01000001.1"/>
</dbReference>
<reference evidence="2" key="2">
    <citation type="submission" date="2020-09" db="EMBL/GenBank/DDBJ databases">
        <authorList>
            <person name="Sun Q."/>
            <person name="Zhou Y."/>
        </authorList>
    </citation>
    <scope>NUCLEOTIDE SEQUENCE</scope>
    <source>
        <strain evidence="2">CGMCC 1.6293</strain>
    </source>
</reference>
<dbReference type="Proteomes" id="UP000649829">
    <property type="component" value="Unassembled WGS sequence"/>
</dbReference>
<evidence type="ECO:0000313" key="3">
    <source>
        <dbReference type="Proteomes" id="UP000649829"/>
    </source>
</evidence>
<dbReference type="EMBL" id="BMLF01000001">
    <property type="protein sequence ID" value="GGL95616.1"/>
    <property type="molecule type" value="Genomic_DNA"/>
</dbReference>